<gene>
    <name evidence="2" type="ORF">PDESU_03002</name>
</gene>
<feature type="transmembrane region" description="Helical" evidence="1">
    <location>
        <begin position="25"/>
        <end position="51"/>
    </location>
</feature>
<keyword evidence="1" id="KW-1133">Transmembrane helix</keyword>
<dbReference type="EMBL" id="CAAHFG010000001">
    <property type="protein sequence ID" value="VGO14441.1"/>
    <property type="molecule type" value="Genomic_DNA"/>
</dbReference>
<keyword evidence="1" id="KW-0812">Transmembrane</keyword>
<evidence type="ECO:0000256" key="1">
    <source>
        <dbReference type="SAM" id="Phobius"/>
    </source>
</evidence>
<accession>A0A6C2U4H4</accession>
<dbReference type="AlphaFoldDB" id="A0A6C2U4H4"/>
<dbReference type="RefSeq" id="WP_136079923.1">
    <property type="nucleotide sequence ID" value="NZ_CAAHFG010000001.1"/>
</dbReference>
<organism evidence="2 3">
    <name type="scientific">Pontiella desulfatans</name>
    <dbReference type="NCBI Taxonomy" id="2750659"/>
    <lineage>
        <taxon>Bacteria</taxon>
        <taxon>Pseudomonadati</taxon>
        <taxon>Kiritimatiellota</taxon>
        <taxon>Kiritimatiellia</taxon>
        <taxon>Kiritimatiellales</taxon>
        <taxon>Pontiellaceae</taxon>
        <taxon>Pontiella</taxon>
    </lineage>
</organism>
<reference evidence="2 3" key="1">
    <citation type="submission" date="2019-04" db="EMBL/GenBank/DDBJ databases">
        <authorList>
            <person name="Van Vliet M D."/>
        </authorList>
    </citation>
    <scope>NUCLEOTIDE SEQUENCE [LARGE SCALE GENOMIC DNA]</scope>
    <source>
        <strain evidence="2 3">F1</strain>
    </source>
</reference>
<sequence>MNHRNYGTPCGAGSTFGLGMAGVGVLVYGSSFVLMGAGGVAVATGLGLGAYSGVKAIAGMRQSKQIINHEPLLLEGGDNESG</sequence>
<protein>
    <submittedName>
        <fullName evidence="2">Uncharacterized protein</fullName>
    </submittedName>
</protein>
<keyword evidence="3" id="KW-1185">Reference proteome</keyword>
<name>A0A6C2U4H4_PONDE</name>
<proteinExistence type="predicted"/>
<evidence type="ECO:0000313" key="2">
    <source>
        <dbReference type="EMBL" id="VGO14441.1"/>
    </source>
</evidence>
<dbReference type="Proteomes" id="UP000366872">
    <property type="component" value="Unassembled WGS sequence"/>
</dbReference>
<evidence type="ECO:0000313" key="3">
    <source>
        <dbReference type="Proteomes" id="UP000366872"/>
    </source>
</evidence>
<keyword evidence="1" id="KW-0472">Membrane</keyword>